<feature type="region of interest" description="Disordered" evidence="1">
    <location>
        <begin position="155"/>
        <end position="188"/>
    </location>
</feature>
<evidence type="ECO:0000313" key="3">
    <source>
        <dbReference type="EMBL" id="MCB5200849.1"/>
    </source>
</evidence>
<dbReference type="InterPro" id="IPR036086">
    <property type="entry name" value="ParB/Sulfiredoxin_sf"/>
</dbReference>
<feature type="compositionally biased region" description="Basic and acidic residues" evidence="1">
    <location>
        <begin position="156"/>
        <end position="188"/>
    </location>
</feature>
<dbReference type="SMART" id="SM00470">
    <property type="entry name" value="ParB"/>
    <property type="match status" value="1"/>
</dbReference>
<dbReference type="RefSeq" id="WP_226749298.1">
    <property type="nucleotide sequence ID" value="NZ_JAJATZ010000015.1"/>
</dbReference>
<reference evidence="3" key="1">
    <citation type="submission" date="2021-10" db="EMBL/GenBank/DDBJ databases">
        <title>Loktanella gaetbuli sp. nov., isolated from a tidal flat.</title>
        <authorList>
            <person name="Park S."/>
            <person name="Yoon J.-H."/>
        </authorList>
    </citation>
    <scope>NUCLEOTIDE SEQUENCE</scope>
    <source>
        <strain evidence="3">TSTF-M6</strain>
    </source>
</reference>
<protein>
    <submittedName>
        <fullName evidence="3">ParB N-terminal domain-containing protein</fullName>
    </submittedName>
</protein>
<feature type="non-terminal residue" evidence="3">
    <location>
        <position position="214"/>
    </location>
</feature>
<evidence type="ECO:0000259" key="2">
    <source>
        <dbReference type="SMART" id="SM00470"/>
    </source>
</evidence>
<proteinExistence type="predicted"/>
<sequence length="214" mass="23645">MTGRLTLAAGKICRDPDFQFREFDHPALVRNLAGALKRGTQLDPVLIWRERDDAGKPTGRHVLLDGAHRMKAYRSLGRSGAIPVEVFEGTRDDALEAAVAANAKAVVGLTSTERTNAAWRLVRIGTGLTKPRIMKAAGVSSGTVAEMRRRANMMREAGKDASGRWRTDRRDPDPERKAFDPDKAEAARQEEVVKMAEGFRKAAGWCPHVDQWSL</sequence>
<feature type="domain" description="ParB-like N-terminal" evidence="2">
    <location>
        <begin position="5"/>
        <end position="103"/>
    </location>
</feature>
<keyword evidence="4" id="KW-1185">Reference proteome</keyword>
<dbReference type="InterPro" id="IPR003115">
    <property type="entry name" value="ParB_N"/>
</dbReference>
<dbReference type="EMBL" id="JAJATZ010000015">
    <property type="protein sequence ID" value="MCB5200849.1"/>
    <property type="molecule type" value="Genomic_DNA"/>
</dbReference>
<evidence type="ECO:0000313" key="4">
    <source>
        <dbReference type="Proteomes" id="UP001138961"/>
    </source>
</evidence>
<dbReference type="Proteomes" id="UP001138961">
    <property type="component" value="Unassembled WGS sequence"/>
</dbReference>
<dbReference type="SUPFAM" id="SSF110849">
    <property type="entry name" value="ParB/Sulfiredoxin"/>
    <property type="match status" value="1"/>
</dbReference>
<name>A0ABS8BZ09_9RHOB</name>
<accession>A0ABS8BZ09</accession>
<evidence type="ECO:0000256" key="1">
    <source>
        <dbReference type="SAM" id="MobiDB-lite"/>
    </source>
</evidence>
<organism evidence="3 4">
    <name type="scientific">Loktanella gaetbuli</name>
    <dbReference type="NCBI Taxonomy" id="2881335"/>
    <lineage>
        <taxon>Bacteria</taxon>
        <taxon>Pseudomonadati</taxon>
        <taxon>Pseudomonadota</taxon>
        <taxon>Alphaproteobacteria</taxon>
        <taxon>Rhodobacterales</taxon>
        <taxon>Roseobacteraceae</taxon>
        <taxon>Loktanella</taxon>
    </lineage>
</organism>
<gene>
    <name evidence="3" type="ORF">LGQ03_16550</name>
</gene>
<comment type="caution">
    <text evidence="3">The sequence shown here is derived from an EMBL/GenBank/DDBJ whole genome shotgun (WGS) entry which is preliminary data.</text>
</comment>